<evidence type="ECO:0000259" key="3">
    <source>
        <dbReference type="Pfam" id="PF18646"/>
    </source>
</evidence>
<dbReference type="InterPro" id="IPR040833">
    <property type="entry name" value="DUF5631"/>
</dbReference>
<accession>A0ABY4QLX0</accession>
<evidence type="ECO:0000313" key="4">
    <source>
        <dbReference type="EMBL" id="UQX10788.1"/>
    </source>
</evidence>
<feature type="domain" description="DUF5632" evidence="3">
    <location>
        <begin position="98"/>
        <end position="177"/>
    </location>
</feature>
<organism evidence="4 5">
    <name type="scientific">Candidatus Mycobacterium methanotrophicum</name>
    <dbReference type="NCBI Taxonomy" id="2943498"/>
    <lineage>
        <taxon>Bacteria</taxon>
        <taxon>Bacillati</taxon>
        <taxon>Actinomycetota</taxon>
        <taxon>Actinomycetes</taxon>
        <taxon>Mycobacteriales</taxon>
        <taxon>Mycobacteriaceae</taxon>
        <taxon>Mycobacterium</taxon>
    </lineage>
</organism>
<dbReference type="RefSeq" id="WP_249762980.1">
    <property type="nucleotide sequence ID" value="NZ_CP097320.1"/>
</dbReference>
<sequence length="308" mass="32149">MPPPTQQMVAPTSTPSAPIVPSAPSATPISGSPPPPPTSGSAPVHPSARGAPGVGQPAAMVRQPAMSTLAQSPPGVGTQSVLATAGGATAGAMSADATAQTRLQRLVAVAASQQPRLAWAVGERPDDTTVLVTDLASGWIPPGIEIPAAVTFLEPARRRGDLETLLGEVKLATAIEPGRYRPESDVDEPVPTSPRPRRAPEVEELSWELSQATHWRDGLPRLAHTPARAAARGAGVLESEAEQLHNELTKLADRVLDRYPDDVDPADIGNWQLLAAIEALVNKDKAVANYHLAWFIACNTAAAEGVVR</sequence>
<reference evidence="4" key="1">
    <citation type="submission" date="2022-05" db="EMBL/GenBank/DDBJ databases">
        <title>A methanotrophic Mycobacterium dominates a cave microbial ecosystem.</title>
        <authorList>
            <person name="Van Spanning R.J.M."/>
            <person name="Guan Q."/>
            <person name="Melkonian C."/>
            <person name="Gallant J."/>
            <person name="Polerecky L."/>
            <person name="Flot J.-F."/>
            <person name="Brandt B.W."/>
            <person name="Braster M."/>
            <person name="Iturbe Espinoza P."/>
            <person name="Aerts J."/>
            <person name="Meima-Franke M."/>
            <person name="Piersma S.R."/>
            <person name="Bunduc C."/>
            <person name="Ummels R."/>
            <person name="Pain A."/>
            <person name="Fleming E.J."/>
            <person name="van der Wel N."/>
            <person name="Gherman V.D."/>
            <person name="Sarbu S.M."/>
            <person name="Bodelier P.L.E."/>
            <person name="Bitter W."/>
        </authorList>
    </citation>
    <scope>NUCLEOTIDE SEQUENCE</scope>
    <source>
        <strain evidence="4">Sulfur Cave</strain>
    </source>
</reference>
<name>A0ABY4QLX0_9MYCO</name>
<dbReference type="Pfam" id="PF18645">
    <property type="entry name" value="DUF5631"/>
    <property type="match status" value="1"/>
</dbReference>
<evidence type="ECO:0000313" key="5">
    <source>
        <dbReference type="Proteomes" id="UP001056610"/>
    </source>
</evidence>
<evidence type="ECO:0000259" key="2">
    <source>
        <dbReference type="Pfam" id="PF18645"/>
    </source>
</evidence>
<feature type="domain" description="DUF5631" evidence="2">
    <location>
        <begin position="202"/>
        <end position="297"/>
    </location>
</feature>
<dbReference type="EMBL" id="CP097320">
    <property type="protein sequence ID" value="UQX10788.1"/>
    <property type="molecule type" value="Genomic_DNA"/>
</dbReference>
<gene>
    <name evidence="4" type="ORF">M5I08_22930</name>
</gene>
<dbReference type="Pfam" id="PF18646">
    <property type="entry name" value="DUF5632"/>
    <property type="match status" value="1"/>
</dbReference>
<protein>
    <submittedName>
        <fullName evidence="4">DUF5631 domain-containing protein</fullName>
    </submittedName>
</protein>
<feature type="region of interest" description="Disordered" evidence="1">
    <location>
        <begin position="1"/>
        <end position="61"/>
    </location>
</feature>
<dbReference type="InterPro" id="IPR040604">
    <property type="entry name" value="DUF5632"/>
</dbReference>
<feature type="region of interest" description="Disordered" evidence="1">
    <location>
        <begin position="179"/>
        <end position="200"/>
    </location>
</feature>
<keyword evidence="5" id="KW-1185">Reference proteome</keyword>
<feature type="compositionally biased region" description="Low complexity" evidence="1">
    <location>
        <begin position="10"/>
        <end position="30"/>
    </location>
</feature>
<evidence type="ECO:0000256" key="1">
    <source>
        <dbReference type="SAM" id="MobiDB-lite"/>
    </source>
</evidence>
<dbReference type="Proteomes" id="UP001056610">
    <property type="component" value="Chromosome"/>
</dbReference>
<proteinExistence type="predicted"/>